<protein>
    <submittedName>
        <fullName evidence="1">Uncharacterized protein</fullName>
    </submittedName>
</protein>
<evidence type="ECO:0000313" key="2">
    <source>
        <dbReference type="Proteomes" id="UP000811609"/>
    </source>
</evidence>
<comment type="caution">
    <text evidence="1">The sequence shown here is derived from an EMBL/GenBank/DDBJ whole genome shotgun (WGS) entry which is preliminary data.</text>
</comment>
<dbReference type="Proteomes" id="UP000811609">
    <property type="component" value="Chromosome 6"/>
</dbReference>
<proteinExistence type="predicted"/>
<sequence>MPIEEKKKICRGSQTSRCWWLSGRSNKGGNPSISV</sequence>
<organism evidence="1 2">
    <name type="scientific">Carya illinoinensis</name>
    <name type="common">Pecan</name>
    <dbReference type="NCBI Taxonomy" id="32201"/>
    <lineage>
        <taxon>Eukaryota</taxon>
        <taxon>Viridiplantae</taxon>
        <taxon>Streptophyta</taxon>
        <taxon>Embryophyta</taxon>
        <taxon>Tracheophyta</taxon>
        <taxon>Spermatophyta</taxon>
        <taxon>Magnoliopsida</taxon>
        <taxon>eudicotyledons</taxon>
        <taxon>Gunneridae</taxon>
        <taxon>Pentapetalae</taxon>
        <taxon>rosids</taxon>
        <taxon>fabids</taxon>
        <taxon>Fagales</taxon>
        <taxon>Juglandaceae</taxon>
        <taxon>Carya</taxon>
    </lineage>
</organism>
<gene>
    <name evidence="1" type="ORF">CIPAW_06G067200</name>
</gene>
<accession>A0A8T1Q8R1</accession>
<reference evidence="1" key="1">
    <citation type="submission" date="2020-12" db="EMBL/GenBank/DDBJ databases">
        <title>WGS assembly of Carya illinoinensis cv. Pawnee.</title>
        <authorList>
            <person name="Platts A."/>
            <person name="Shu S."/>
            <person name="Wright S."/>
            <person name="Barry K."/>
            <person name="Edger P."/>
            <person name="Pires J.C."/>
            <person name="Schmutz J."/>
        </authorList>
    </citation>
    <scope>NUCLEOTIDE SEQUENCE</scope>
    <source>
        <tissue evidence="1">Leaf</tissue>
    </source>
</reference>
<evidence type="ECO:0000313" key="1">
    <source>
        <dbReference type="EMBL" id="KAG6650796.1"/>
    </source>
</evidence>
<dbReference type="AlphaFoldDB" id="A0A8T1Q8R1"/>
<keyword evidence="2" id="KW-1185">Reference proteome</keyword>
<name>A0A8T1Q8R1_CARIL</name>
<dbReference type="EMBL" id="CM031814">
    <property type="protein sequence ID" value="KAG6650796.1"/>
    <property type="molecule type" value="Genomic_DNA"/>
</dbReference>